<organism evidence="7">
    <name type="scientific">Brachypodium distachyon</name>
    <name type="common">Purple false brome</name>
    <name type="synonym">Trachynia distachya</name>
    <dbReference type="NCBI Taxonomy" id="15368"/>
    <lineage>
        <taxon>Eukaryota</taxon>
        <taxon>Viridiplantae</taxon>
        <taxon>Streptophyta</taxon>
        <taxon>Embryophyta</taxon>
        <taxon>Tracheophyta</taxon>
        <taxon>Spermatophyta</taxon>
        <taxon>Magnoliopsida</taxon>
        <taxon>Liliopsida</taxon>
        <taxon>Poales</taxon>
        <taxon>Poaceae</taxon>
        <taxon>BOP clade</taxon>
        <taxon>Pooideae</taxon>
        <taxon>Stipodae</taxon>
        <taxon>Brachypodieae</taxon>
        <taxon>Brachypodium</taxon>
    </lineage>
</organism>
<reference evidence="6" key="2">
    <citation type="submission" date="2012-02" db="EMBL/GenBank/DDBJ databases">
        <authorList>
            <person name="Valdivia E."/>
            <person name="Herrera M.T."/>
            <person name="Gianzo C."/>
            <person name="Revilla G."/>
            <person name="Zarra I."/>
            <person name="Sampedro J."/>
        </authorList>
    </citation>
    <scope>NUCLEOTIDE SEQUENCE</scope>
    <source>
        <strain evidence="6">Bd21-3</strain>
    </source>
</reference>
<dbReference type="GeneID" id="100845863"/>
<accession>I1J039</accession>
<evidence type="ECO:0000313" key="6">
    <source>
        <dbReference type="EMBL" id="AFJ91962.1"/>
    </source>
</evidence>
<dbReference type="EMBL" id="CM000884">
    <property type="protein sequence ID" value="KQJ83799.1"/>
    <property type="molecule type" value="Genomic_DNA"/>
</dbReference>
<dbReference type="Gramene" id="KQJ83800">
    <property type="protein sequence ID" value="KQJ83800"/>
    <property type="gene ID" value="BRADI_5g16917v3"/>
</dbReference>
<proteinExistence type="evidence at transcript level"/>
<keyword evidence="9" id="KW-1185">Reference proteome</keyword>
<evidence type="ECO:0000256" key="3">
    <source>
        <dbReference type="ARBA" id="ARBA00023163"/>
    </source>
</evidence>
<dbReference type="PANTHER" id="PTHR31744:SF230">
    <property type="entry name" value="NAC DOMAIN-CONTAINING PROTEIN"/>
    <property type="match status" value="1"/>
</dbReference>
<dbReference type="Proteomes" id="UP000008810">
    <property type="component" value="Chromosome 5"/>
</dbReference>
<dbReference type="EMBL" id="CM000884">
    <property type="protein sequence ID" value="KQJ83800.1"/>
    <property type="molecule type" value="Genomic_DNA"/>
</dbReference>
<dbReference type="PROSITE" id="PS51005">
    <property type="entry name" value="NAC"/>
    <property type="match status" value="1"/>
</dbReference>
<dbReference type="InterPro" id="IPR036093">
    <property type="entry name" value="NAC_dom_sf"/>
</dbReference>
<dbReference type="SUPFAM" id="SSF101941">
    <property type="entry name" value="NAC domain"/>
    <property type="match status" value="1"/>
</dbReference>
<dbReference type="EMBL" id="CM000884">
    <property type="protein sequence ID" value="PNT61568.1"/>
    <property type="molecule type" value="Genomic_DNA"/>
</dbReference>
<gene>
    <name evidence="6 8" type="primary">SWN2</name>
    <name evidence="7" type="ORF">BRADI_5g16917v3</name>
</gene>
<keyword evidence="1" id="KW-0805">Transcription regulation</keyword>
<dbReference type="RefSeq" id="XP_010239582.1">
    <property type="nucleotide sequence ID" value="XM_010241280.3"/>
</dbReference>
<dbReference type="Gramene" id="KQJ83798">
    <property type="protein sequence ID" value="KQJ83798"/>
    <property type="gene ID" value="BRADI_5g16917v3"/>
</dbReference>
<dbReference type="Gene3D" id="2.170.150.80">
    <property type="entry name" value="NAC domain"/>
    <property type="match status" value="1"/>
</dbReference>
<keyword evidence="4" id="KW-0539">Nucleus</keyword>
<reference evidence="7" key="4">
    <citation type="submission" date="2017-06" db="EMBL/GenBank/DDBJ databases">
        <title>WGS assembly of Brachypodium distachyon.</title>
        <authorList>
            <consortium name="The International Brachypodium Initiative"/>
            <person name="Lucas S."/>
            <person name="Harmon-Smith M."/>
            <person name="Lail K."/>
            <person name="Tice H."/>
            <person name="Grimwood J."/>
            <person name="Bruce D."/>
            <person name="Barry K."/>
            <person name="Shu S."/>
            <person name="Lindquist E."/>
            <person name="Wang M."/>
            <person name="Pitluck S."/>
            <person name="Vogel J.P."/>
            <person name="Garvin D.F."/>
            <person name="Mockler T.C."/>
            <person name="Schmutz J."/>
            <person name="Rokhsar D."/>
            <person name="Bevan M.W."/>
        </authorList>
    </citation>
    <scope>NUCLEOTIDE SEQUENCE</scope>
    <source>
        <strain evidence="7">Bd21</strain>
    </source>
</reference>
<evidence type="ECO:0000256" key="4">
    <source>
        <dbReference type="ARBA" id="ARBA00023242"/>
    </source>
</evidence>
<dbReference type="KEGG" id="bdi:100845863"/>
<evidence type="ECO:0000313" key="7">
    <source>
        <dbReference type="EMBL" id="KQJ83798.1"/>
    </source>
</evidence>
<dbReference type="InterPro" id="IPR003441">
    <property type="entry name" value="NAC-dom"/>
</dbReference>
<dbReference type="EMBL" id="CM000884">
    <property type="protein sequence ID" value="KQJ83798.1"/>
    <property type="molecule type" value="Genomic_DNA"/>
</dbReference>
<evidence type="ECO:0000256" key="2">
    <source>
        <dbReference type="ARBA" id="ARBA00023125"/>
    </source>
</evidence>
<dbReference type="EnsemblPlants" id="KQJ83800">
    <property type="protein sequence ID" value="KQJ83800"/>
    <property type="gene ID" value="BRADI_5g16917v3"/>
</dbReference>
<dbReference type="RefSeq" id="NP_001266823.1">
    <property type="nucleotide sequence ID" value="NM_001279894.1"/>
</dbReference>
<evidence type="ECO:0000256" key="1">
    <source>
        <dbReference type="ARBA" id="ARBA00023015"/>
    </source>
</evidence>
<sequence length="334" mass="38201">MNAFSHVPPGFRFHPTDEELVDYYLRKKVAFKSIDLDIIKDVDLYKIEPWDIQEQCKIGTEDQNDWFFFSHKDKKYPTGTRTNRATTAGFWKATGRDKPIYVKHCLVGMRKTLVFYKGRAPNGQKSDWIMHEYRLETSENGAPHDEGWVVCKVFKKRVATVQRMSTDSPFWVNDHVAFVAPHVDSPRQAMHHLQNALYNGHQQSYYNHHPCKVELEYHHLLPQEPMSFLQLPQLESPRLPDLIGAVATLQQPSILTRHGDQASSQQLQIDPVYATDASAAADWRDLDKFMASQLISHGESNLAKAFQVEQGKQEEALDYVSTSASGGGGNDLWK</sequence>
<name>I1J039_BRADI</name>
<dbReference type="EMBL" id="JQ693423">
    <property type="protein sequence ID" value="AFJ91962.1"/>
    <property type="molecule type" value="mRNA"/>
</dbReference>
<dbReference type="EnsemblPlants" id="KQJ83799">
    <property type="protein sequence ID" value="KQJ83799"/>
    <property type="gene ID" value="BRADI_5g16917v3"/>
</dbReference>
<protein>
    <submittedName>
        <fullName evidence="6">SWN2</fullName>
    </submittedName>
</protein>
<dbReference type="Gramene" id="KQJ83799">
    <property type="protein sequence ID" value="KQJ83799"/>
    <property type="gene ID" value="BRADI_5g16917v3"/>
</dbReference>
<reference evidence="8" key="5">
    <citation type="submission" date="2018-08" db="UniProtKB">
        <authorList>
            <consortium name="EnsemblPlants"/>
        </authorList>
    </citation>
    <scope>IDENTIFICATION</scope>
    <source>
        <strain evidence="8">cv. Bd21</strain>
    </source>
</reference>
<dbReference type="PANTHER" id="PTHR31744">
    <property type="entry name" value="PROTEIN CUP-SHAPED COTYLEDON 2-RELATED"/>
    <property type="match status" value="1"/>
</dbReference>
<dbReference type="HOGENOM" id="CLU_035664_1_2_1"/>
<dbReference type="FunFam" id="2.170.150.80:FF:000003">
    <property type="entry name" value="NAC domain-containing protein"/>
    <property type="match status" value="1"/>
</dbReference>
<dbReference type="AlphaFoldDB" id="I1J039"/>
<dbReference type="OrthoDB" id="1919458at2759"/>
<keyword evidence="3" id="KW-0804">Transcription</keyword>
<evidence type="ECO:0000313" key="9">
    <source>
        <dbReference type="Proteomes" id="UP000008810"/>
    </source>
</evidence>
<evidence type="ECO:0000313" key="8">
    <source>
        <dbReference type="EnsemblPlants" id="KQJ83798"/>
    </source>
</evidence>
<reference evidence="6" key="3">
    <citation type="journal article" date="2013" name="J. Exp. Bot.">
        <title>Regulation of secondary wall synthesis and cell death by NAC transcription factors in the monocot Brachypodium distachyon.</title>
        <authorList>
            <person name="Valdivia E.R."/>
            <person name="Herrera M.T."/>
            <person name="Gianzo C."/>
            <person name="Fidalgo J."/>
            <person name="Revilla G."/>
            <person name="Zarra I."/>
            <person name="Sampedro J."/>
        </authorList>
    </citation>
    <scope>NUCLEOTIDE SEQUENCE</scope>
    <source>
        <strain evidence="6">Bd21-3</strain>
    </source>
</reference>
<dbReference type="EnsemblPlants" id="PNT61568">
    <property type="protein sequence ID" value="PNT61568"/>
    <property type="gene ID" value="BRADI_5g16917v3"/>
</dbReference>
<dbReference type="Gramene" id="PNT61568">
    <property type="protein sequence ID" value="PNT61568"/>
    <property type="gene ID" value="BRADI_5g16917v3"/>
</dbReference>
<dbReference type="EnsemblPlants" id="KQJ83798">
    <property type="protein sequence ID" value="KQJ83798"/>
    <property type="gene ID" value="BRADI_5g16917v3"/>
</dbReference>
<dbReference type="eggNOG" id="ENOG502QT6P">
    <property type="taxonomic scope" value="Eukaryota"/>
</dbReference>
<dbReference type="STRING" id="15368.I1J039"/>
<reference evidence="7 8" key="1">
    <citation type="journal article" date="2010" name="Nature">
        <title>Genome sequencing and analysis of the model grass Brachypodium distachyon.</title>
        <authorList>
            <consortium name="International Brachypodium Initiative"/>
        </authorList>
    </citation>
    <scope>NUCLEOTIDE SEQUENCE [LARGE SCALE GENOMIC DNA]</scope>
    <source>
        <strain evidence="7">Bd21</strain>
        <strain evidence="8">cv. Bd21</strain>
    </source>
</reference>
<dbReference type="Pfam" id="PF02365">
    <property type="entry name" value="NAM"/>
    <property type="match status" value="1"/>
</dbReference>
<keyword evidence="2" id="KW-0238">DNA-binding</keyword>
<dbReference type="OMA" id="IDINHAC"/>
<dbReference type="GO" id="GO:0003677">
    <property type="term" value="F:DNA binding"/>
    <property type="evidence" value="ECO:0007669"/>
    <property type="project" value="UniProtKB-KW"/>
</dbReference>
<dbReference type="GO" id="GO:0006355">
    <property type="term" value="P:regulation of DNA-templated transcription"/>
    <property type="evidence" value="ECO:0007669"/>
    <property type="project" value="InterPro"/>
</dbReference>
<feature type="domain" description="NAC" evidence="5">
    <location>
        <begin position="7"/>
        <end position="156"/>
    </location>
</feature>
<dbReference type="RefSeq" id="XP_024311176.1">
    <property type="nucleotide sequence ID" value="XM_024455408.1"/>
</dbReference>
<evidence type="ECO:0000259" key="5">
    <source>
        <dbReference type="PROSITE" id="PS51005"/>
    </source>
</evidence>